<protein>
    <submittedName>
        <fullName evidence="2">Uncharacterized protein</fullName>
    </submittedName>
</protein>
<feature type="region of interest" description="Disordered" evidence="1">
    <location>
        <begin position="204"/>
        <end position="243"/>
    </location>
</feature>
<organism evidence="2 3">
    <name type="scientific">Angomonas deanei</name>
    <dbReference type="NCBI Taxonomy" id="59799"/>
    <lineage>
        <taxon>Eukaryota</taxon>
        <taxon>Discoba</taxon>
        <taxon>Euglenozoa</taxon>
        <taxon>Kinetoplastea</taxon>
        <taxon>Metakinetoplastina</taxon>
        <taxon>Trypanosomatida</taxon>
        <taxon>Trypanosomatidae</taxon>
        <taxon>Strigomonadinae</taxon>
        <taxon>Angomonas</taxon>
    </lineage>
</organism>
<feature type="region of interest" description="Disordered" evidence="1">
    <location>
        <begin position="1"/>
        <end position="20"/>
    </location>
</feature>
<reference evidence="2 3" key="1">
    <citation type="submission" date="2020-08" db="EMBL/GenBank/DDBJ databases">
        <authorList>
            <person name="Newling K."/>
            <person name="Davey J."/>
            <person name="Forrester S."/>
        </authorList>
    </citation>
    <scope>NUCLEOTIDE SEQUENCE [LARGE SCALE GENOMIC DNA]</scope>
    <source>
        <strain evidence="3">Crithidia deanei Carvalho (ATCC PRA-265)</strain>
    </source>
</reference>
<name>A0A7G2CVA4_9TRYP</name>
<accession>A0A7G2CVA4</accession>
<dbReference type="Proteomes" id="UP000515908">
    <property type="component" value="Chromosome 25"/>
</dbReference>
<keyword evidence="3" id="KW-1185">Reference proteome</keyword>
<dbReference type="EMBL" id="LR877169">
    <property type="protein sequence ID" value="CAD2222343.1"/>
    <property type="molecule type" value="Genomic_DNA"/>
</dbReference>
<dbReference type="AlphaFoldDB" id="A0A7G2CVA4"/>
<feature type="region of interest" description="Disordered" evidence="1">
    <location>
        <begin position="40"/>
        <end position="60"/>
    </location>
</feature>
<evidence type="ECO:0000313" key="3">
    <source>
        <dbReference type="Proteomes" id="UP000515908"/>
    </source>
</evidence>
<proteinExistence type="predicted"/>
<gene>
    <name evidence="2" type="ORF">ADEAN_000988700</name>
</gene>
<sequence length="243" mass="27329">MWSDTNKTKKGEGVDWGLDEDKKDFFGDKKAQNLFAEGTDLFGDSSVPTTHPEREQSDFSSFVVVDPREVRRPETAPMILTLFNTGPATTLLGEEEEDPAQAYRYTPEYHQLYFSQTPRDPRMLPPLSKRGSIALSREEYSYGLHRREMERLAEEARRRGKEAPAREAAPYPYVAYPEGAAPFYEPPPRPRPPSVPLALLIVQPSRPASPRPTATSTCTMAIPARTRTRSLATSLPPPPALRR</sequence>
<evidence type="ECO:0000256" key="1">
    <source>
        <dbReference type="SAM" id="MobiDB-lite"/>
    </source>
</evidence>
<dbReference type="VEuPathDB" id="TriTrypDB:ADEAN_000988700"/>
<evidence type="ECO:0000313" key="2">
    <source>
        <dbReference type="EMBL" id="CAD2222343.1"/>
    </source>
</evidence>